<dbReference type="Pfam" id="PF13701">
    <property type="entry name" value="DDE_Tnp_1_4"/>
    <property type="match status" value="1"/>
</dbReference>
<reference evidence="3" key="1">
    <citation type="submission" date="2016-10" db="EMBL/GenBank/DDBJ databases">
        <authorList>
            <person name="Varghese N."/>
            <person name="Submissions S."/>
        </authorList>
    </citation>
    <scope>NUCLEOTIDE SEQUENCE [LARGE SCALE GENOMIC DNA]</scope>
    <source>
        <strain evidence="3">CGMCC 1.9108</strain>
    </source>
</reference>
<name>A0A1G7FBQ4_9RHOB</name>
<dbReference type="EMBL" id="FMZV01000032">
    <property type="protein sequence ID" value="SDE73419.1"/>
    <property type="molecule type" value="Genomic_DNA"/>
</dbReference>
<dbReference type="AlphaFoldDB" id="A0A1G7FBQ4"/>
<dbReference type="InterPro" id="IPR025668">
    <property type="entry name" value="Tnp_DDE_dom"/>
</dbReference>
<proteinExistence type="predicted"/>
<sequence>MDPDWIIHFYNQRGTVEQHIKEGKQAINWTRLSCKGMAQNEVRLKLHALAYNLGIFLQGTDLPEEMADWSLTSL</sequence>
<feature type="domain" description="Transposase DDE" evidence="1">
    <location>
        <begin position="2"/>
        <end position="74"/>
    </location>
</feature>
<organism evidence="2 3">
    <name type="scientific">Ruegeria marina</name>
    <dbReference type="NCBI Taxonomy" id="639004"/>
    <lineage>
        <taxon>Bacteria</taxon>
        <taxon>Pseudomonadati</taxon>
        <taxon>Pseudomonadota</taxon>
        <taxon>Alphaproteobacteria</taxon>
        <taxon>Rhodobacterales</taxon>
        <taxon>Roseobacteraceae</taxon>
        <taxon>Ruegeria</taxon>
    </lineage>
</organism>
<dbReference type="STRING" id="639004.SAMN04488239_1327"/>
<protein>
    <submittedName>
        <fullName evidence="2">Transposase DDE domain group 1</fullName>
    </submittedName>
</protein>
<evidence type="ECO:0000259" key="1">
    <source>
        <dbReference type="Pfam" id="PF13701"/>
    </source>
</evidence>
<evidence type="ECO:0000313" key="3">
    <source>
        <dbReference type="Proteomes" id="UP000199628"/>
    </source>
</evidence>
<keyword evidence="3" id="KW-1185">Reference proteome</keyword>
<gene>
    <name evidence="2" type="ORF">SAMN04488239_1327</name>
</gene>
<dbReference type="Proteomes" id="UP000199628">
    <property type="component" value="Unassembled WGS sequence"/>
</dbReference>
<accession>A0A1G7FBQ4</accession>
<evidence type="ECO:0000313" key="2">
    <source>
        <dbReference type="EMBL" id="SDE73419.1"/>
    </source>
</evidence>